<organism evidence="2 3">
    <name type="scientific">Fictibacillus phosphorivorans</name>
    <dbReference type="NCBI Taxonomy" id="1221500"/>
    <lineage>
        <taxon>Bacteria</taxon>
        <taxon>Bacillati</taxon>
        <taxon>Bacillota</taxon>
        <taxon>Bacilli</taxon>
        <taxon>Bacillales</taxon>
        <taxon>Fictibacillaceae</taxon>
        <taxon>Fictibacillus</taxon>
    </lineage>
</organism>
<keyword evidence="1" id="KW-1133">Transmembrane helix</keyword>
<feature type="transmembrane region" description="Helical" evidence="1">
    <location>
        <begin position="72"/>
        <end position="93"/>
    </location>
</feature>
<keyword evidence="3" id="KW-1185">Reference proteome</keyword>
<keyword evidence="1" id="KW-0472">Membrane</keyword>
<proteinExistence type="predicted"/>
<gene>
    <name evidence="2" type="ORF">AWM68_11875</name>
</gene>
<protein>
    <submittedName>
        <fullName evidence="2">Uncharacterized protein</fullName>
    </submittedName>
</protein>
<dbReference type="OrthoDB" id="2972581at2"/>
<dbReference type="EMBL" id="LRFC01000038">
    <property type="protein sequence ID" value="KZE63807.1"/>
    <property type="molecule type" value="Genomic_DNA"/>
</dbReference>
<feature type="transmembrane region" description="Helical" evidence="1">
    <location>
        <begin position="6"/>
        <end position="23"/>
    </location>
</feature>
<reference evidence="3" key="1">
    <citation type="submission" date="2016-01" db="EMBL/GenBank/DDBJ databases">
        <title>Draft genome of Chromobacterium sp. F49.</title>
        <authorList>
            <person name="Hong K.W."/>
        </authorList>
    </citation>
    <scope>NUCLEOTIDE SEQUENCE [LARGE SCALE GENOMIC DNA]</scope>
    <source>
        <strain evidence="3">P7IIIA</strain>
    </source>
</reference>
<sequence>MSLFWIIPVVLCGFGIALIVYGIRYNKEDYEHTKRYGTNYSGGSVSDTFIGALVEFIFVVVIDRFVRFFPKWLIKAFLFVIGIAFIVLGVYIFSDMPSKT</sequence>
<dbReference type="AlphaFoldDB" id="A0A165MXG8"/>
<dbReference type="RefSeq" id="WP_066244502.1">
    <property type="nucleotide sequence ID" value="NZ_LRFC01000038.1"/>
</dbReference>
<keyword evidence="1" id="KW-0812">Transmembrane</keyword>
<evidence type="ECO:0000313" key="2">
    <source>
        <dbReference type="EMBL" id="KZE63807.1"/>
    </source>
</evidence>
<comment type="caution">
    <text evidence="2">The sequence shown here is derived from an EMBL/GenBank/DDBJ whole genome shotgun (WGS) entry which is preliminary data.</text>
</comment>
<accession>A0A165MXG8</accession>
<name>A0A165MXG8_9BACL</name>
<dbReference type="Proteomes" id="UP000076567">
    <property type="component" value="Unassembled WGS sequence"/>
</dbReference>
<evidence type="ECO:0000313" key="3">
    <source>
        <dbReference type="Proteomes" id="UP000076567"/>
    </source>
</evidence>
<feature type="transmembrane region" description="Helical" evidence="1">
    <location>
        <begin position="44"/>
        <end position="66"/>
    </location>
</feature>
<evidence type="ECO:0000256" key="1">
    <source>
        <dbReference type="SAM" id="Phobius"/>
    </source>
</evidence>